<keyword evidence="1" id="KW-0596">Phosphopantetheine</keyword>
<dbReference type="InterPro" id="IPR042099">
    <property type="entry name" value="ANL_N_sf"/>
</dbReference>
<protein>
    <recommendedName>
        <fullName evidence="5">AMP-dependent synthetase/ligase domain-containing protein</fullName>
    </recommendedName>
</protein>
<evidence type="ECO:0000256" key="2">
    <source>
        <dbReference type="ARBA" id="ARBA00022553"/>
    </source>
</evidence>
<dbReference type="RefSeq" id="XP_059319243.1">
    <property type="nucleotide sequence ID" value="XM_059464158.1"/>
</dbReference>
<dbReference type="STRING" id="342668.A0A1B8G741"/>
<dbReference type="SUPFAM" id="SSF56801">
    <property type="entry name" value="Acetyl-CoA synthetase-like"/>
    <property type="match status" value="1"/>
</dbReference>
<feature type="transmembrane region" description="Helical" evidence="4">
    <location>
        <begin position="583"/>
        <end position="603"/>
    </location>
</feature>
<dbReference type="AlphaFoldDB" id="A0A1B8G741"/>
<dbReference type="EMBL" id="KV460284">
    <property type="protein sequence ID" value="OBT91642.2"/>
    <property type="molecule type" value="Genomic_DNA"/>
</dbReference>
<keyword evidence="7" id="KW-1185">Reference proteome</keyword>
<dbReference type="NCBIfam" id="TIGR01733">
    <property type="entry name" value="AA-adenyl-dom"/>
    <property type="match status" value="1"/>
</dbReference>
<feature type="transmembrane region" description="Helical" evidence="4">
    <location>
        <begin position="766"/>
        <end position="784"/>
    </location>
</feature>
<dbReference type="InterPro" id="IPR020845">
    <property type="entry name" value="AMP-binding_CS"/>
</dbReference>
<gene>
    <name evidence="6" type="ORF">VE01_10460</name>
</gene>
<dbReference type="Gene3D" id="3.40.50.12780">
    <property type="entry name" value="N-terminal domain of ligase-like"/>
    <property type="match status" value="1"/>
</dbReference>
<evidence type="ECO:0000259" key="5">
    <source>
        <dbReference type="Pfam" id="PF00501"/>
    </source>
</evidence>
<dbReference type="Gene3D" id="3.30.300.30">
    <property type="match status" value="1"/>
</dbReference>
<evidence type="ECO:0000256" key="1">
    <source>
        <dbReference type="ARBA" id="ARBA00022450"/>
    </source>
</evidence>
<feature type="compositionally biased region" description="Polar residues" evidence="3">
    <location>
        <begin position="544"/>
        <end position="558"/>
    </location>
</feature>
<feature type="transmembrane region" description="Helical" evidence="4">
    <location>
        <begin position="727"/>
        <end position="746"/>
    </location>
</feature>
<dbReference type="PANTHER" id="PTHR33927:SF5">
    <property type="entry name" value="ENZYME, PUTATIVE (AFU_ORTHOLOGUE AFUA_8G01222)-RELATED"/>
    <property type="match status" value="1"/>
</dbReference>
<dbReference type="InterPro" id="IPR045851">
    <property type="entry name" value="AMP-bd_C_sf"/>
</dbReference>
<proteinExistence type="predicted"/>
<accession>A0A1B8G741</accession>
<evidence type="ECO:0000313" key="6">
    <source>
        <dbReference type="EMBL" id="OBT91642.2"/>
    </source>
</evidence>
<keyword evidence="2" id="KW-0597">Phosphoprotein</keyword>
<feature type="domain" description="AMP-dependent synthetase/ligase" evidence="5">
    <location>
        <begin position="36"/>
        <end position="371"/>
    </location>
</feature>
<dbReference type="SUPFAM" id="SSF81665">
    <property type="entry name" value="Calcium ATPase, transmembrane domain M"/>
    <property type="match status" value="1"/>
</dbReference>
<feature type="transmembrane region" description="Helical" evidence="4">
    <location>
        <begin position="666"/>
        <end position="688"/>
    </location>
</feature>
<dbReference type="InterPro" id="IPR052979">
    <property type="entry name" value="Adenylate-forming_domain"/>
</dbReference>
<keyword evidence="4" id="KW-0472">Membrane</keyword>
<evidence type="ECO:0000313" key="7">
    <source>
        <dbReference type="Proteomes" id="UP000091956"/>
    </source>
</evidence>
<dbReference type="InterPro" id="IPR023298">
    <property type="entry name" value="ATPase_P-typ_TM_dom_sf"/>
</dbReference>
<dbReference type="PROSITE" id="PS00455">
    <property type="entry name" value="AMP_BINDING"/>
    <property type="match status" value="1"/>
</dbReference>
<dbReference type="Pfam" id="PF00501">
    <property type="entry name" value="AMP-binding"/>
    <property type="match status" value="1"/>
</dbReference>
<keyword evidence="4" id="KW-0812">Transmembrane</keyword>
<evidence type="ECO:0000256" key="4">
    <source>
        <dbReference type="SAM" id="Phobius"/>
    </source>
</evidence>
<reference evidence="6 7" key="1">
    <citation type="submission" date="2016-03" db="EMBL/GenBank/DDBJ databases">
        <title>Comparative genomics of Pseudogymnoascus destructans, the fungus causing white-nose syndrome of bats.</title>
        <authorList>
            <person name="Palmer J.M."/>
            <person name="Drees K.P."/>
            <person name="Foster J.T."/>
            <person name="Lindner D.L."/>
        </authorList>
    </citation>
    <scope>NUCLEOTIDE SEQUENCE [LARGE SCALE GENOMIC DNA]</scope>
    <source>
        <strain evidence="6 7">UAMH 10579</strain>
    </source>
</reference>
<dbReference type="GeneID" id="28843846"/>
<dbReference type="InterPro" id="IPR000873">
    <property type="entry name" value="AMP-dep_synth/lig_dom"/>
</dbReference>
<reference evidence="7" key="2">
    <citation type="journal article" date="2018" name="Nat. Commun.">
        <title>Extreme sensitivity to ultraviolet light in the fungal pathogen causing white-nose syndrome of bats.</title>
        <authorList>
            <person name="Palmer J.M."/>
            <person name="Drees K.P."/>
            <person name="Foster J.T."/>
            <person name="Lindner D.L."/>
        </authorList>
    </citation>
    <scope>NUCLEOTIDE SEQUENCE [LARGE SCALE GENOMIC DNA]</scope>
    <source>
        <strain evidence="7">UAMH 10579</strain>
    </source>
</reference>
<evidence type="ECO:0000256" key="3">
    <source>
        <dbReference type="SAM" id="MobiDB-lite"/>
    </source>
</evidence>
<keyword evidence="4" id="KW-1133">Transmembrane helix</keyword>
<sequence length="990" mass="108381">MFHELESLTPADRDLFHRFGHGPRVEPRFSLVHKAFEDVVDSQPSLVAAEHDGNSVTYQELERLSNVLANDLIRSGLEPRQRVCLVLQRSIDMVVAILAVIKCGCQYVPLDGGVVPDNVMSHIFEDTQAQFVLCLGKFHHKVQQCAGSTTTIVVLDAPRDEKSSSISTERPAVSLNSSDGLYIIYTSGTTGKPKGVDVSHQNVTNLICLPPGNLGISTGTKVPQLLSISFDMAQWEILATLLNGGTLVLRTSNWNDVLKQANTIIATPSVLRKLDRAEYPNIQVVALAGEPCPKSLADEWAKEATLYHCCGPTEVTIVNTMHVHQPGYDMSIGRPVPNTDVYILDENENSLPIGSIGLMWAGGRCVSRGYLNLPEETSKKFKLNKFVNDGSFMFNTGDLGRWRDDGTLETLGRIDDQVKIKGFRVELSSVATAIEQTPGVSRACAILNNEVLWGFYSGPSYVEELAVNAVVSKCQPYYAIPSSWMYRSDLPLTPNGKIDKHALLASIPANQEMQLIAQPTPATLNDLEKYPVSTDDTAVTTVESDTGVNKTDSSTSSIQEKHPLPQKLGTHGARALRHRFFSLYRRFFSVVFIANTVAVIYMIHRYAVQGPDLPSLGTAIGANLCTAVLMRQDHVVNLLFTLACSVPTSAPLFIRRNCAKVYHIGGLHSGAGVAATAWLLVFTIAATIESAHPAVLAVSYTLIALLVGIVISAHPTFRARFHNRFELIHRFAGWTALALFWIQTIVLSDSLRGTSTLGKALINSPGFWLLLIATSSVALPWLNLRKVNVRRDVLSGHAVRLYFDYTTPVVGTAVRISQRPLVEWHAFATIAKPNEKGFSLLVSNAGDWTLNQIQNGPSKLWVRGVPACGVLRIAPLFKKIVLVGTGSGIGPCLPVIYAKKVPCRIFWSTPHPEKNFGPEIIKAIYDADPDAVIHNTKTMGRPDMVAISYRLLQESNAEAVCVISNKKLTQMIVYAMESRGIPAFGAIFDS</sequence>
<organism evidence="6 7">
    <name type="scientific">Pseudogymnoascus verrucosus</name>
    <dbReference type="NCBI Taxonomy" id="342668"/>
    <lineage>
        <taxon>Eukaryota</taxon>
        <taxon>Fungi</taxon>
        <taxon>Dikarya</taxon>
        <taxon>Ascomycota</taxon>
        <taxon>Pezizomycotina</taxon>
        <taxon>Leotiomycetes</taxon>
        <taxon>Thelebolales</taxon>
        <taxon>Thelebolaceae</taxon>
        <taxon>Pseudogymnoascus</taxon>
    </lineage>
</organism>
<name>A0A1B8G741_9PEZI</name>
<dbReference type="Proteomes" id="UP000091956">
    <property type="component" value="Unassembled WGS sequence"/>
</dbReference>
<dbReference type="InterPro" id="IPR010071">
    <property type="entry name" value="AA_adenyl_dom"/>
</dbReference>
<feature type="transmembrane region" description="Helical" evidence="4">
    <location>
        <begin position="694"/>
        <end position="715"/>
    </location>
</feature>
<dbReference type="PANTHER" id="PTHR33927">
    <property type="entry name" value="TRANSMEMBRANE PROTEIN"/>
    <property type="match status" value="1"/>
</dbReference>
<feature type="region of interest" description="Disordered" evidence="3">
    <location>
        <begin position="544"/>
        <end position="564"/>
    </location>
</feature>